<dbReference type="STRING" id="50376.A0A517LNE1"/>
<dbReference type="InterPro" id="IPR001563">
    <property type="entry name" value="Peptidase_S10"/>
</dbReference>
<dbReference type="AlphaFoldDB" id="A0A517LNE1"/>
<evidence type="ECO:0000256" key="7">
    <source>
        <dbReference type="SAM" id="SignalP"/>
    </source>
</evidence>
<evidence type="ECO:0000313" key="8">
    <source>
        <dbReference type="EMBL" id="QDS77155.1"/>
    </source>
</evidence>
<feature type="signal peptide" evidence="7">
    <location>
        <begin position="1"/>
        <end position="22"/>
    </location>
</feature>
<feature type="chain" id="PRO_5021961685" description="Carboxypeptidase S1" evidence="7">
    <location>
        <begin position="23"/>
        <end position="598"/>
    </location>
</feature>
<protein>
    <recommendedName>
        <fullName evidence="10">Carboxypeptidase S1</fullName>
    </recommendedName>
</protein>
<dbReference type="GO" id="GO:0006508">
    <property type="term" value="P:proteolysis"/>
    <property type="evidence" value="ECO:0007669"/>
    <property type="project" value="UniProtKB-KW"/>
</dbReference>
<dbReference type="GO" id="GO:0004185">
    <property type="term" value="F:serine-type carboxypeptidase activity"/>
    <property type="evidence" value="ECO:0007669"/>
    <property type="project" value="InterPro"/>
</dbReference>
<sequence length="598" mass="64507">MLLQSICAALVVLLAGAPHAYGQIPLTPKYDNVVDSKAYPGVKISYKAPGICETTPGVKSFSGYVSMPAGSLEDYPINLFFWFFESRKDPANAPLALWLNGGPGTSSMKGLFHGTGPCSVNADSSTTTLNPHSWNNEANVLYVDQPVQTGFSYDVLVNVTSRIMGKPSIAVSASQNAFQTANTTGNAAKVTWRFLQVFLGDFPDFKSKTNALSIWSTDYGGRWAPSFAANFLRQSEKKVANEIPIHIESIGIVNGFVDMAVQQPKLPLFAFNNTYGIQAIDAGVYQGVARKWATEDGCGTNIAACRKEGAKCDADNMGVRGTCNAYNMCAHSSTVCATVAGGYTLLSKQDTTDVTQKKPSAFPSPYYIGYLNSQAVQQALGVPRNFTENNFQVSVALTGYDELMGGHLENIGYLLDRGVNVAMAYGDRDYSNNWLGGEAISLAVKYKDSASFSSAGYQDLKVNASFVAGMVRQVGRLSFSRIFDAGQEAYAYQPEALLKIFQRTLASKDIATGSLAVVDGTYKSTGPISIFSRKNKIPACPPKSICHLFVPSSCGWNQIEAVEQGFAVTKDFVFTGFTKDAPKELDPEYLRPKVPAGC</sequence>
<name>A0A517LNE1_9PEZI</name>
<evidence type="ECO:0000313" key="9">
    <source>
        <dbReference type="Proteomes" id="UP000316270"/>
    </source>
</evidence>
<gene>
    <name evidence="8" type="ORF">FKW77_001488</name>
</gene>
<evidence type="ECO:0000256" key="6">
    <source>
        <dbReference type="ARBA" id="ARBA00023180"/>
    </source>
</evidence>
<dbReference type="PANTHER" id="PTHR11802:SF189">
    <property type="entry name" value="CARBOXYPEPTIDASE"/>
    <property type="match status" value="1"/>
</dbReference>
<dbReference type="InterPro" id="IPR029058">
    <property type="entry name" value="AB_hydrolase_fold"/>
</dbReference>
<dbReference type="PANTHER" id="PTHR11802">
    <property type="entry name" value="SERINE PROTEASE FAMILY S10 SERINE CARBOXYPEPTIDASE"/>
    <property type="match status" value="1"/>
</dbReference>
<keyword evidence="2" id="KW-0121">Carboxypeptidase</keyword>
<keyword evidence="3" id="KW-0645">Protease</keyword>
<evidence type="ECO:0000256" key="2">
    <source>
        <dbReference type="ARBA" id="ARBA00022645"/>
    </source>
</evidence>
<evidence type="ECO:0000256" key="4">
    <source>
        <dbReference type="ARBA" id="ARBA00022729"/>
    </source>
</evidence>
<accession>A0A517LNE1</accession>
<keyword evidence="6" id="KW-0325">Glycoprotein</keyword>
<dbReference type="Proteomes" id="UP000316270">
    <property type="component" value="Chromosome 17"/>
</dbReference>
<dbReference type="GO" id="GO:0000324">
    <property type="term" value="C:fungal-type vacuole"/>
    <property type="evidence" value="ECO:0007669"/>
    <property type="project" value="TreeGrafter"/>
</dbReference>
<dbReference type="PRINTS" id="PR00724">
    <property type="entry name" value="CRBOXYPTASEC"/>
</dbReference>
<dbReference type="OrthoDB" id="443318at2759"/>
<evidence type="ECO:0000256" key="3">
    <source>
        <dbReference type="ARBA" id="ARBA00022670"/>
    </source>
</evidence>
<dbReference type="SUPFAM" id="SSF53474">
    <property type="entry name" value="alpha/beta-Hydrolases"/>
    <property type="match status" value="1"/>
</dbReference>
<evidence type="ECO:0000256" key="1">
    <source>
        <dbReference type="ARBA" id="ARBA00009431"/>
    </source>
</evidence>
<keyword evidence="4 7" id="KW-0732">Signal</keyword>
<dbReference type="Pfam" id="PF00450">
    <property type="entry name" value="Peptidase_S10"/>
    <property type="match status" value="1"/>
</dbReference>
<reference evidence="8 9" key="1">
    <citation type="submission" date="2019-07" db="EMBL/GenBank/DDBJ databases">
        <title>Finished genome of Venturia effusa.</title>
        <authorList>
            <person name="Young C.A."/>
            <person name="Cox M.P."/>
            <person name="Ganley A.R.D."/>
            <person name="David W.J."/>
        </authorList>
    </citation>
    <scope>NUCLEOTIDE SEQUENCE [LARGE SCALE GENOMIC DNA]</scope>
    <source>
        <strain evidence="9">albino</strain>
    </source>
</reference>
<proteinExistence type="inferred from homology"/>
<organism evidence="8 9">
    <name type="scientific">Venturia effusa</name>
    <dbReference type="NCBI Taxonomy" id="50376"/>
    <lineage>
        <taxon>Eukaryota</taxon>
        <taxon>Fungi</taxon>
        <taxon>Dikarya</taxon>
        <taxon>Ascomycota</taxon>
        <taxon>Pezizomycotina</taxon>
        <taxon>Dothideomycetes</taxon>
        <taxon>Pleosporomycetidae</taxon>
        <taxon>Venturiales</taxon>
        <taxon>Venturiaceae</taxon>
        <taxon>Venturia</taxon>
    </lineage>
</organism>
<evidence type="ECO:0000256" key="5">
    <source>
        <dbReference type="ARBA" id="ARBA00022801"/>
    </source>
</evidence>
<dbReference type="EMBL" id="CP042201">
    <property type="protein sequence ID" value="QDS77155.1"/>
    <property type="molecule type" value="Genomic_DNA"/>
</dbReference>
<keyword evidence="9" id="KW-1185">Reference proteome</keyword>
<evidence type="ECO:0008006" key="10">
    <source>
        <dbReference type="Google" id="ProtNLM"/>
    </source>
</evidence>
<dbReference type="Gene3D" id="3.40.50.1820">
    <property type="entry name" value="alpha/beta hydrolase"/>
    <property type="match status" value="1"/>
</dbReference>
<keyword evidence="5" id="KW-0378">Hydrolase</keyword>
<comment type="similarity">
    <text evidence="1">Belongs to the peptidase S10 family.</text>
</comment>